<proteinExistence type="predicted"/>
<keyword evidence="2" id="KW-1185">Reference proteome</keyword>
<dbReference type="EMBL" id="CAJVQB010036042">
    <property type="protein sequence ID" value="CAG8823389.1"/>
    <property type="molecule type" value="Genomic_DNA"/>
</dbReference>
<evidence type="ECO:0000313" key="2">
    <source>
        <dbReference type="Proteomes" id="UP000789901"/>
    </source>
</evidence>
<gene>
    <name evidence="1" type="ORF">GMARGA_LOCUS28325</name>
</gene>
<accession>A0ABN7WBR2</accession>
<dbReference type="SMART" id="SM00367">
    <property type="entry name" value="LRR_CC"/>
    <property type="match status" value="6"/>
</dbReference>
<dbReference type="InterPro" id="IPR001611">
    <property type="entry name" value="Leu-rich_rpt"/>
</dbReference>
<dbReference type="PANTHER" id="PTHR13318:SF190">
    <property type="entry name" value="PARTNER OF PAIRED, ISOFORM B"/>
    <property type="match status" value="1"/>
</dbReference>
<feature type="non-terminal residue" evidence="1">
    <location>
        <position position="410"/>
    </location>
</feature>
<reference evidence="1 2" key="1">
    <citation type="submission" date="2021-06" db="EMBL/GenBank/DDBJ databases">
        <authorList>
            <person name="Kallberg Y."/>
            <person name="Tangrot J."/>
            <person name="Rosling A."/>
        </authorList>
    </citation>
    <scope>NUCLEOTIDE SEQUENCE [LARGE SCALE GENOMIC DNA]</scope>
    <source>
        <strain evidence="1 2">120-4 pot B 10/14</strain>
    </source>
</reference>
<dbReference type="PANTHER" id="PTHR13318">
    <property type="entry name" value="PARTNER OF PAIRED, ISOFORM B-RELATED"/>
    <property type="match status" value="1"/>
</dbReference>
<organism evidence="1 2">
    <name type="scientific">Gigaspora margarita</name>
    <dbReference type="NCBI Taxonomy" id="4874"/>
    <lineage>
        <taxon>Eukaryota</taxon>
        <taxon>Fungi</taxon>
        <taxon>Fungi incertae sedis</taxon>
        <taxon>Mucoromycota</taxon>
        <taxon>Glomeromycotina</taxon>
        <taxon>Glomeromycetes</taxon>
        <taxon>Diversisporales</taxon>
        <taxon>Gigasporaceae</taxon>
        <taxon>Gigaspora</taxon>
    </lineage>
</organism>
<protein>
    <submittedName>
        <fullName evidence="1">14742_t:CDS:1</fullName>
    </submittedName>
</protein>
<dbReference type="SUPFAM" id="SSF52047">
    <property type="entry name" value="RNI-like"/>
    <property type="match status" value="1"/>
</dbReference>
<evidence type="ECO:0000313" key="1">
    <source>
        <dbReference type="EMBL" id="CAG8823389.1"/>
    </source>
</evidence>
<dbReference type="InterPro" id="IPR006553">
    <property type="entry name" value="Leu-rich_rpt_Cys-con_subtyp"/>
</dbReference>
<dbReference type="Proteomes" id="UP000789901">
    <property type="component" value="Unassembled WGS sequence"/>
</dbReference>
<name>A0ABN7WBR2_GIGMA</name>
<sequence>DNRIITDEELCQIAQSYNKLEYLNISYCNSITNKSLIKITISCYNLREFYFNEAYWITNRTVSYILNSYSNLRCLDIWSSHRKIKDASILLQMHLKLEYLDFTHVMAFRNFIVAIVESSSNLKYFDISGNDIGDKVVETVASICHKLEYLDFGGCGFITKPSVCNIIQLCPKFQHLELGFCNIFDKTIKEIACLCPNLKYLDLDSCEKMLIRKFGSKNTSNKQNLEKNPMSSYLPPPNPIFTSIFDESDFISAFKSKKSCEKKVLSSLKQLIEELLTNIPIVDRSLEETSYITNTRSIFLQLSDKIDSAKSKNKDVSNALITSYFYFGEALYNGAKTLVKSKVRKEISKPKFSNDTLKKQIERARKMFKIFNTISKEKIVQVKFIPQGFILNFTVDNADYVIAKVLKDQK</sequence>
<dbReference type="InterPro" id="IPR032675">
    <property type="entry name" value="LRR_dom_sf"/>
</dbReference>
<comment type="caution">
    <text evidence="1">The sequence shown here is derived from an EMBL/GenBank/DDBJ whole genome shotgun (WGS) entry which is preliminary data.</text>
</comment>
<feature type="non-terminal residue" evidence="1">
    <location>
        <position position="1"/>
    </location>
</feature>
<dbReference type="Gene3D" id="3.80.10.10">
    <property type="entry name" value="Ribonuclease Inhibitor"/>
    <property type="match status" value="1"/>
</dbReference>
<dbReference type="Pfam" id="PF13516">
    <property type="entry name" value="LRR_6"/>
    <property type="match status" value="2"/>
</dbReference>